<name>A0A9E2KB11_9FIRM</name>
<dbReference type="InterPro" id="IPR018768">
    <property type="entry name" value="DUF2344"/>
</dbReference>
<dbReference type="NCBIfam" id="TIGR03936">
    <property type="entry name" value="sam_1_link_chp"/>
    <property type="match status" value="1"/>
</dbReference>
<feature type="domain" description="DUF2344" evidence="1">
    <location>
        <begin position="2"/>
        <end position="188"/>
    </location>
</feature>
<gene>
    <name evidence="2" type="ORF">H9872_01300</name>
</gene>
<sequence length="228" mass="25569">MRIRVKFSKCGNVKYVGHLDTMRLFQRAIKVAQLPVAYSQGFSPHSLVYFALPLAVGMQSEGEYMEIVMKDAISALDVKEKLERVMVQGIKVLDVFEVEEKTPSLMSLVQGADYKLVLKVLEQPRLTAATLEDKLATSNELIVLKKGKKGIAPLDIKPLVLESRFSDREDLIDIDLKVFAGSSKNLNPDLFIKALVGESPYELEVVRKELYTEGKDGFMPLYTVGRVE</sequence>
<dbReference type="AlphaFoldDB" id="A0A9E2KB11"/>
<evidence type="ECO:0000313" key="2">
    <source>
        <dbReference type="EMBL" id="MBU3803383.1"/>
    </source>
</evidence>
<accession>A0A9E2KB11</accession>
<reference evidence="2" key="2">
    <citation type="submission" date="2021-04" db="EMBL/GenBank/DDBJ databases">
        <authorList>
            <person name="Gilroy R."/>
        </authorList>
    </citation>
    <scope>NUCLEOTIDE SEQUENCE</scope>
    <source>
        <strain evidence="2">B5-657</strain>
    </source>
</reference>
<dbReference type="EMBL" id="JAHLFQ010000022">
    <property type="protein sequence ID" value="MBU3803383.1"/>
    <property type="molecule type" value="Genomic_DNA"/>
</dbReference>
<dbReference type="Proteomes" id="UP000824229">
    <property type="component" value="Unassembled WGS sequence"/>
</dbReference>
<evidence type="ECO:0000313" key="3">
    <source>
        <dbReference type="Proteomes" id="UP000824229"/>
    </source>
</evidence>
<evidence type="ECO:0000259" key="1">
    <source>
        <dbReference type="Pfam" id="PF10105"/>
    </source>
</evidence>
<protein>
    <submittedName>
        <fullName evidence="2">TIGR03936 family radical SAM-associated protein</fullName>
    </submittedName>
</protein>
<comment type="caution">
    <text evidence="2">The sequence shown here is derived from an EMBL/GenBank/DDBJ whole genome shotgun (WGS) entry which is preliminary data.</text>
</comment>
<proteinExistence type="predicted"/>
<dbReference type="Pfam" id="PF10105">
    <property type="entry name" value="DUF2344"/>
    <property type="match status" value="1"/>
</dbReference>
<reference evidence="2" key="1">
    <citation type="journal article" date="2021" name="PeerJ">
        <title>Extensive microbial diversity within the chicken gut microbiome revealed by metagenomics and culture.</title>
        <authorList>
            <person name="Gilroy R."/>
            <person name="Ravi A."/>
            <person name="Getino M."/>
            <person name="Pursley I."/>
            <person name="Horton D.L."/>
            <person name="Alikhan N.F."/>
            <person name="Baker D."/>
            <person name="Gharbi K."/>
            <person name="Hall N."/>
            <person name="Watson M."/>
            <person name="Adriaenssens E.M."/>
            <person name="Foster-Nyarko E."/>
            <person name="Jarju S."/>
            <person name="Secka A."/>
            <person name="Antonio M."/>
            <person name="Oren A."/>
            <person name="Chaudhuri R.R."/>
            <person name="La Ragione R."/>
            <person name="Hildebrand F."/>
            <person name="Pallen M.J."/>
        </authorList>
    </citation>
    <scope>NUCLEOTIDE SEQUENCE</scope>
    <source>
        <strain evidence="2">B5-657</strain>
    </source>
</reference>
<organism evidence="2 3">
    <name type="scientific">Candidatus Cellulosilyticum pullistercoris</name>
    <dbReference type="NCBI Taxonomy" id="2838521"/>
    <lineage>
        <taxon>Bacteria</taxon>
        <taxon>Bacillati</taxon>
        <taxon>Bacillota</taxon>
        <taxon>Clostridia</taxon>
        <taxon>Lachnospirales</taxon>
        <taxon>Cellulosilyticaceae</taxon>
        <taxon>Cellulosilyticum</taxon>
    </lineage>
</organism>